<dbReference type="Proteomes" id="UP000287166">
    <property type="component" value="Unassembled WGS sequence"/>
</dbReference>
<organism evidence="1 2">
    <name type="scientific">Sparassis crispa</name>
    <dbReference type="NCBI Taxonomy" id="139825"/>
    <lineage>
        <taxon>Eukaryota</taxon>
        <taxon>Fungi</taxon>
        <taxon>Dikarya</taxon>
        <taxon>Basidiomycota</taxon>
        <taxon>Agaricomycotina</taxon>
        <taxon>Agaricomycetes</taxon>
        <taxon>Polyporales</taxon>
        <taxon>Sparassidaceae</taxon>
        <taxon>Sparassis</taxon>
    </lineage>
</organism>
<comment type="caution">
    <text evidence="1">The sequence shown here is derived from an EMBL/GenBank/DDBJ whole genome shotgun (WGS) entry which is preliminary data.</text>
</comment>
<protein>
    <submittedName>
        <fullName evidence="1">Uncharacterized protein</fullName>
    </submittedName>
</protein>
<accession>A0A401H6Z3</accession>
<evidence type="ECO:0000313" key="1">
    <source>
        <dbReference type="EMBL" id="GBE90206.1"/>
    </source>
</evidence>
<dbReference type="GeneID" id="38787123"/>
<evidence type="ECO:0000313" key="2">
    <source>
        <dbReference type="Proteomes" id="UP000287166"/>
    </source>
</evidence>
<dbReference type="InParanoid" id="A0A401H6Z3"/>
<gene>
    <name evidence="1" type="ORF">SCP_1900550</name>
</gene>
<reference evidence="1 2" key="1">
    <citation type="journal article" date="2018" name="Sci. Rep.">
        <title>Genome sequence of the cauliflower mushroom Sparassis crispa (Hanabiratake) and its association with beneficial usage.</title>
        <authorList>
            <person name="Kiyama R."/>
            <person name="Furutani Y."/>
            <person name="Kawaguchi K."/>
            <person name="Nakanishi T."/>
        </authorList>
    </citation>
    <scope>NUCLEOTIDE SEQUENCE [LARGE SCALE GENOMIC DNA]</scope>
</reference>
<dbReference type="RefSeq" id="XP_027621119.1">
    <property type="nucleotide sequence ID" value="XM_027765318.1"/>
</dbReference>
<name>A0A401H6Z3_9APHY</name>
<sequence>MKLPYELIHITLGGSFYPSPLPSCHDLTRFRSTNFDPTTNSFSFTWMLCMILSPWAVELACIRILARVPSTPRKFPMGADRLFSVNVTIVDALKAPSTLRIVILGGALSCSQPTPCPEVDTGHAVPSPCMYRAGTIARALSFPSSLVPTLLCSLVEMCLC</sequence>
<keyword evidence="2" id="KW-1185">Reference proteome</keyword>
<dbReference type="EMBL" id="BFAD01000019">
    <property type="protein sequence ID" value="GBE90206.1"/>
    <property type="molecule type" value="Genomic_DNA"/>
</dbReference>
<dbReference type="AlphaFoldDB" id="A0A401H6Z3"/>
<proteinExistence type="predicted"/>